<feature type="compositionally biased region" description="Basic residues" evidence="5">
    <location>
        <begin position="86"/>
        <end position="96"/>
    </location>
</feature>
<dbReference type="HOGENOM" id="CLU_460012_0_0_1"/>
<gene>
    <name evidence="7" type="ORF">BAUCODRAFT_149001</name>
</gene>
<keyword evidence="2 4" id="KW-0863">Zinc-finger</keyword>
<dbReference type="GO" id="GO:0008270">
    <property type="term" value="F:zinc ion binding"/>
    <property type="evidence" value="ECO:0007669"/>
    <property type="project" value="UniProtKB-KW"/>
</dbReference>
<organism evidence="7 8">
    <name type="scientific">Baudoinia panamericana (strain UAMH 10762)</name>
    <name type="common">Angels' share fungus</name>
    <name type="synonym">Baudoinia compniacensis (strain UAMH 10762)</name>
    <dbReference type="NCBI Taxonomy" id="717646"/>
    <lineage>
        <taxon>Eukaryota</taxon>
        <taxon>Fungi</taxon>
        <taxon>Dikarya</taxon>
        <taxon>Ascomycota</taxon>
        <taxon>Pezizomycotina</taxon>
        <taxon>Dothideomycetes</taxon>
        <taxon>Dothideomycetidae</taxon>
        <taxon>Mycosphaerellales</taxon>
        <taxon>Teratosphaeriaceae</taxon>
        <taxon>Baudoinia</taxon>
    </lineage>
</organism>
<dbReference type="Proteomes" id="UP000011761">
    <property type="component" value="Unassembled WGS sequence"/>
</dbReference>
<name>M2N835_BAUPA</name>
<evidence type="ECO:0000256" key="1">
    <source>
        <dbReference type="ARBA" id="ARBA00022723"/>
    </source>
</evidence>
<feature type="region of interest" description="Disordered" evidence="5">
    <location>
        <begin position="282"/>
        <end position="307"/>
    </location>
</feature>
<evidence type="ECO:0000256" key="4">
    <source>
        <dbReference type="PROSITE-ProRule" id="PRU00134"/>
    </source>
</evidence>
<dbReference type="AlphaFoldDB" id="M2N835"/>
<dbReference type="KEGG" id="bcom:BAUCODRAFT_149001"/>
<keyword evidence="8" id="KW-1185">Reference proteome</keyword>
<keyword evidence="3" id="KW-0862">Zinc</keyword>
<reference evidence="7 8" key="1">
    <citation type="journal article" date="2012" name="PLoS Pathog.">
        <title>Diverse lifestyles and strategies of plant pathogenesis encoded in the genomes of eighteen Dothideomycetes fungi.</title>
        <authorList>
            <person name="Ohm R.A."/>
            <person name="Feau N."/>
            <person name="Henrissat B."/>
            <person name="Schoch C.L."/>
            <person name="Horwitz B.A."/>
            <person name="Barry K.W."/>
            <person name="Condon B.J."/>
            <person name="Copeland A.C."/>
            <person name="Dhillon B."/>
            <person name="Glaser F."/>
            <person name="Hesse C.N."/>
            <person name="Kosti I."/>
            <person name="LaButti K."/>
            <person name="Lindquist E.A."/>
            <person name="Lucas S."/>
            <person name="Salamov A.A."/>
            <person name="Bradshaw R.E."/>
            <person name="Ciuffetti L."/>
            <person name="Hamelin R.C."/>
            <person name="Kema G.H.J."/>
            <person name="Lawrence C."/>
            <person name="Scott J.A."/>
            <person name="Spatafora J.W."/>
            <person name="Turgeon B.G."/>
            <person name="de Wit P.J.G.M."/>
            <person name="Zhong S."/>
            <person name="Goodwin S.B."/>
            <person name="Grigoriev I.V."/>
        </authorList>
    </citation>
    <scope>NUCLEOTIDE SEQUENCE [LARGE SCALE GENOMIC DNA]</scope>
    <source>
        <strain evidence="7 8">UAMH 10762</strain>
    </source>
</reference>
<dbReference type="GeneID" id="19108916"/>
<feature type="region of interest" description="Disordered" evidence="5">
    <location>
        <begin position="134"/>
        <end position="160"/>
    </location>
</feature>
<accession>M2N835</accession>
<dbReference type="RefSeq" id="XP_007677655.1">
    <property type="nucleotide sequence ID" value="XM_007679465.1"/>
</dbReference>
<sequence>MREHVERSPSPSREQVMLPFLESFDQSMSWDKKRIEIARQTLCNPSSWMTKFWDVTPRKRSKKEKCPDCKRRKCYCSSTSSEPPAKRAKKEHKKYTHAQEGAEDCAETVAEPENDLQVARKLLDLQCNDPSARRSLKTVAETDSPPKPRRIRLLPPKPPKADGSVRCGSCRKFLGLGDHVNDEFAAAICFCDCGEGVYCGTRCLSRHKQSHHGFGEAAENNQASKRNGSMTTTCAQCEAALPEDTYDFDTDEELIFECNVCETARLCSDECLALHFSMCDSPAKGPSARAKGKMRARSRSPEKENEEDEQDDCWRRCYHCLAPLPEEHAKGDDDEPVECQVCDDVICCSDSCLDEHWGDEHPDATISPPRTACSRCLARPLGPNRLQRCTCGKRLYCDAECLQLDWDERLHRCTDKKHCNRCGVSQAEDGGPLKSCPCDQKFYCSKTCLVSDRKYSVHSCELSESDKSSRAGLKSYEPDTSAGAAIIGHRFLDNRTLEYQVIRPDQPTITVRATTLQGQSWTDKMRSYWTHPESMKLKRKVMEHPLDYDREPGPIGRFVQSAAIFAYRELLCNVREFSAGGQDERRAESLGPE</sequence>
<evidence type="ECO:0000259" key="6">
    <source>
        <dbReference type="PROSITE" id="PS50865"/>
    </source>
</evidence>
<evidence type="ECO:0000313" key="8">
    <source>
        <dbReference type="Proteomes" id="UP000011761"/>
    </source>
</evidence>
<dbReference type="InterPro" id="IPR002893">
    <property type="entry name" value="Znf_MYND"/>
</dbReference>
<evidence type="ECO:0000256" key="5">
    <source>
        <dbReference type="SAM" id="MobiDB-lite"/>
    </source>
</evidence>
<feature type="domain" description="MYND-type" evidence="6">
    <location>
        <begin position="373"/>
        <end position="422"/>
    </location>
</feature>
<dbReference type="EMBL" id="KB445557">
    <property type="protein sequence ID" value="EMC94960.1"/>
    <property type="molecule type" value="Genomic_DNA"/>
</dbReference>
<proteinExistence type="predicted"/>
<evidence type="ECO:0000256" key="3">
    <source>
        <dbReference type="ARBA" id="ARBA00022833"/>
    </source>
</evidence>
<protein>
    <recommendedName>
        <fullName evidence="6">MYND-type domain-containing protein</fullName>
    </recommendedName>
</protein>
<feature type="region of interest" description="Disordered" evidence="5">
    <location>
        <begin position="77"/>
        <end position="106"/>
    </location>
</feature>
<evidence type="ECO:0000313" key="7">
    <source>
        <dbReference type="EMBL" id="EMC94960.1"/>
    </source>
</evidence>
<evidence type="ECO:0000256" key="2">
    <source>
        <dbReference type="ARBA" id="ARBA00022771"/>
    </source>
</evidence>
<keyword evidence="1" id="KW-0479">Metal-binding</keyword>
<dbReference type="PROSITE" id="PS50865">
    <property type="entry name" value="ZF_MYND_2"/>
    <property type="match status" value="1"/>
</dbReference>